<name>A0A1F5G701_9BACT</name>
<organism evidence="2 3">
    <name type="scientific">Candidatus Curtissbacteria bacterium RIFCSPHIGHO2_02_FULL_40_16b</name>
    <dbReference type="NCBI Taxonomy" id="1797714"/>
    <lineage>
        <taxon>Bacteria</taxon>
        <taxon>Candidatus Curtissiibacteriota</taxon>
    </lineage>
</organism>
<comment type="caution">
    <text evidence="2">The sequence shown here is derived from an EMBL/GenBank/DDBJ whole genome shotgun (WGS) entry which is preliminary data.</text>
</comment>
<dbReference type="STRING" id="1797714.A3D04_04945"/>
<evidence type="ECO:0000313" key="2">
    <source>
        <dbReference type="EMBL" id="OGD87595.1"/>
    </source>
</evidence>
<keyword evidence="1" id="KW-0472">Membrane</keyword>
<protein>
    <submittedName>
        <fullName evidence="2">Uncharacterized protein</fullName>
    </submittedName>
</protein>
<reference evidence="2 3" key="1">
    <citation type="journal article" date="2016" name="Nat. Commun.">
        <title>Thousands of microbial genomes shed light on interconnected biogeochemical processes in an aquifer system.</title>
        <authorList>
            <person name="Anantharaman K."/>
            <person name="Brown C.T."/>
            <person name="Hug L.A."/>
            <person name="Sharon I."/>
            <person name="Castelle C.J."/>
            <person name="Probst A.J."/>
            <person name="Thomas B.C."/>
            <person name="Singh A."/>
            <person name="Wilkins M.J."/>
            <person name="Karaoz U."/>
            <person name="Brodie E.L."/>
            <person name="Williams K.H."/>
            <person name="Hubbard S.S."/>
            <person name="Banfield J.F."/>
        </authorList>
    </citation>
    <scope>NUCLEOTIDE SEQUENCE [LARGE SCALE GENOMIC DNA]</scope>
</reference>
<accession>A0A1F5G701</accession>
<dbReference type="EMBL" id="MFBD01000046">
    <property type="protein sequence ID" value="OGD87595.1"/>
    <property type="molecule type" value="Genomic_DNA"/>
</dbReference>
<keyword evidence="1" id="KW-0812">Transmembrane</keyword>
<evidence type="ECO:0000313" key="3">
    <source>
        <dbReference type="Proteomes" id="UP000177369"/>
    </source>
</evidence>
<evidence type="ECO:0000256" key="1">
    <source>
        <dbReference type="SAM" id="Phobius"/>
    </source>
</evidence>
<keyword evidence="1" id="KW-1133">Transmembrane helix</keyword>
<dbReference type="AlphaFoldDB" id="A0A1F5G701"/>
<gene>
    <name evidence="2" type="ORF">A3D04_04945</name>
</gene>
<sequence length="70" mass="7967">MKPNGFISFIIILIAIAILALLYVLTNKIATKSTPDEIRTITTPQRIEETQDVVNELQQKSIERQTIEIK</sequence>
<dbReference type="Proteomes" id="UP000177369">
    <property type="component" value="Unassembled WGS sequence"/>
</dbReference>
<proteinExistence type="predicted"/>
<feature type="transmembrane region" description="Helical" evidence="1">
    <location>
        <begin position="6"/>
        <end position="25"/>
    </location>
</feature>